<dbReference type="PROSITE" id="PS01063">
    <property type="entry name" value="SIGMA70_ECF"/>
    <property type="match status" value="1"/>
</dbReference>
<dbReference type="RefSeq" id="WP_119435935.1">
    <property type="nucleotide sequence ID" value="NZ_QWGR01000001.1"/>
</dbReference>
<organism evidence="9 10">
    <name type="scientific">Maribellus luteus</name>
    <dbReference type="NCBI Taxonomy" id="2305463"/>
    <lineage>
        <taxon>Bacteria</taxon>
        <taxon>Pseudomonadati</taxon>
        <taxon>Bacteroidota</taxon>
        <taxon>Bacteroidia</taxon>
        <taxon>Marinilabiliales</taxon>
        <taxon>Prolixibacteraceae</taxon>
        <taxon>Maribellus</taxon>
    </lineage>
</organism>
<dbReference type="AlphaFoldDB" id="A0A399T6G7"/>
<keyword evidence="4 6" id="KW-0238">DNA-binding</keyword>
<comment type="similarity">
    <text evidence="1 6">Belongs to the sigma-70 factor family. ECF subfamily.</text>
</comment>
<dbReference type="Proteomes" id="UP000265926">
    <property type="component" value="Unassembled WGS sequence"/>
</dbReference>
<comment type="caution">
    <text evidence="9">The sequence shown here is derived from an EMBL/GenBank/DDBJ whole genome shotgun (WGS) entry which is preliminary data.</text>
</comment>
<feature type="domain" description="RNA polymerase sigma factor 70 region 4 type 2" evidence="8">
    <location>
        <begin position="126"/>
        <end position="173"/>
    </location>
</feature>
<evidence type="ECO:0000313" key="9">
    <source>
        <dbReference type="EMBL" id="RIJ50465.1"/>
    </source>
</evidence>
<evidence type="ECO:0000256" key="4">
    <source>
        <dbReference type="ARBA" id="ARBA00023125"/>
    </source>
</evidence>
<dbReference type="EMBL" id="QWGR01000001">
    <property type="protein sequence ID" value="RIJ50465.1"/>
    <property type="molecule type" value="Genomic_DNA"/>
</dbReference>
<accession>A0A399T6G7</accession>
<evidence type="ECO:0000259" key="7">
    <source>
        <dbReference type="Pfam" id="PF04542"/>
    </source>
</evidence>
<evidence type="ECO:0000256" key="1">
    <source>
        <dbReference type="ARBA" id="ARBA00010641"/>
    </source>
</evidence>
<name>A0A399T6G7_9BACT</name>
<dbReference type="NCBIfam" id="TIGR02937">
    <property type="entry name" value="sigma70-ECF"/>
    <property type="match status" value="1"/>
</dbReference>
<evidence type="ECO:0000256" key="3">
    <source>
        <dbReference type="ARBA" id="ARBA00023082"/>
    </source>
</evidence>
<dbReference type="InterPro" id="IPR013249">
    <property type="entry name" value="RNA_pol_sigma70_r4_t2"/>
</dbReference>
<keyword evidence="10" id="KW-1185">Reference proteome</keyword>
<dbReference type="InterPro" id="IPR036388">
    <property type="entry name" value="WH-like_DNA-bd_sf"/>
</dbReference>
<evidence type="ECO:0000313" key="10">
    <source>
        <dbReference type="Proteomes" id="UP000265926"/>
    </source>
</evidence>
<dbReference type="InterPro" id="IPR013325">
    <property type="entry name" value="RNA_pol_sigma_r2"/>
</dbReference>
<dbReference type="Gene3D" id="1.10.10.10">
    <property type="entry name" value="Winged helix-like DNA-binding domain superfamily/Winged helix DNA-binding domain"/>
    <property type="match status" value="1"/>
</dbReference>
<dbReference type="SUPFAM" id="SSF88946">
    <property type="entry name" value="Sigma2 domain of RNA polymerase sigma factors"/>
    <property type="match status" value="1"/>
</dbReference>
<evidence type="ECO:0000256" key="6">
    <source>
        <dbReference type="RuleBase" id="RU000716"/>
    </source>
</evidence>
<dbReference type="GO" id="GO:0016987">
    <property type="term" value="F:sigma factor activity"/>
    <property type="evidence" value="ECO:0007669"/>
    <property type="project" value="UniProtKB-KW"/>
</dbReference>
<proteinExistence type="inferred from homology"/>
<dbReference type="PANTHER" id="PTHR43133:SF46">
    <property type="entry name" value="RNA POLYMERASE SIGMA-70 FACTOR ECF SUBFAMILY"/>
    <property type="match status" value="1"/>
</dbReference>
<dbReference type="InterPro" id="IPR000838">
    <property type="entry name" value="RNA_pol_sigma70_ECF_CS"/>
</dbReference>
<dbReference type="InterPro" id="IPR014327">
    <property type="entry name" value="RNA_pol_sigma70_bacteroid"/>
</dbReference>
<dbReference type="Pfam" id="PF08281">
    <property type="entry name" value="Sigma70_r4_2"/>
    <property type="match status" value="1"/>
</dbReference>
<dbReference type="GO" id="GO:0006352">
    <property type="term" value="P:DNA-templated transcription initiation"/>
    <property type="evidence" value="ECO:0007669"/>
    <property type="project" value="InterPro"/>
</dbReference>
<feature type="domain" description="RNA polymerase sigma-70 region 2" evidence="7">
    <location>
        <begin position="27"/>
        <end position="93"/>
    </location>
</feature>
<evidence type="ECO:0000256" key="2">
    <source>
        <dbReference type="ARBA" id="ARBA00023015"/>
    </source>
</evidence>
<protein>
    <recommendedName>
        <fullName evidence="6">RNA polymerase sigma factor</fullName>
    </recommendedName>
</protein>
<dbReference type="InterPro" id="IPR007627">
    <property type="entry name" value="RNA_pol_sigma70_r2"/>
</dbReference>
<dbReference type="SUPFAM" id="SSF88659">
    <property type="entry name" value="Sigma3 and sigma4 domains of RNA polymerase sigma factors"/>
    <property type="match status" value="1"/>
</dbReference>
<reference evidence="9 10" key="1">
    <citation type="submission" date="2018-08" db="EMBL/GenBank/DDBJ databases">
        <title>Pallidiluteibacterium maritimus gen. nov., sp. nov., isolated from coastal sediment.</title>
        <authorList>
            <person name="Zhou L.Y."/>
        </authorList>
    </citation>
    <scope>NUCLEOTIDE SEQUENCE [LARGE SCALE GENOMIC DNA]</scope>
    <source>
        <strain evidence="9 10">XSD2</strain>
    </source>
</reference>
<dbReference type="InterPro" id="IPR013324">
    <property type="entry name" value="RNA_pol_sigma_r3/r4-like"/>
</dbReference>
<keyword evidence="3 6" id="KW-0731">Sigma factor</keyword>
<dbReference type="NCBIfam" id="TIGR02985">
    <property type="entry name" value="Sig70_bacteroi1"/>
    <property type="match status" value="1"/>
</dbReference>
<dbReference type="Gene3D" id="1.10.1740.10">
    <property type="match status" value="1"/>
</dbReference>
<evidence type="ECO:0000256" key="5">
    <source>
        <dbReference type="ARBA" id="ARBA00023163"/>
    </source>
</evidence>
<evidence type="ECO:0000259" key="8">
    <source>
        <dbReference type="Pfam" id="PF08281"/>
    </source>
</evidence>
<sequence>MPELKPNKTNDLLEQIQKGSPFAFQVLFDNYSRKIYHFSMGYLKNKQEAEDIVQEVFLKIWKSREELLAGTSFESFLFTITRNAILNTIRKEKYQQVYMNYVKLHLEKNVLLDEELDFNELERAYKKSIDKLPPRRKEIFILSRYRNFSNVEIAKKMDVSVKTVENQMTSALADIRQNLLKLGFSGIIFFEIFL</sequence>
<gene>
    <name evidence="9" type="ORF">D1614_00560</name>
</gene>
<dbReference type="GO" id="GO:0003677">
    <property type="term" value="F:DNA binding"/>
    <property type="evidence" value="ECO:0007669"/>
    <property type="project" value="UniProtKB-KW"/>
</dbReference>
<dbReference type="Pfam" id="PF04542">
    <property type="entry name" value="Sigma70_r2"/>
    <property type="match status" value="1"/>
</dbReference>
<keyword evidence="2 6" id="KW-0805">Transcription regulation</keyword>
<dbReference type="OrthoDB" id="1342792at2"/>
<dbReference type="InterPro" id="IPR039425">
    <property type="entry name" value="RNA_pol_sigma-70-like"/>
</dbReference>
<dbReference type="PANTHER" id="PTHR43133">
    <property type="entry name" value="RNA POLYMERASE ECF-TYPE SIGMA FACTO"/>
    <property type="match status" value="1"/>
</dbReference>
<keyword evidence="5 6" id="KW-0804">Transcription</keyword>
<dbReference type="InterPro" id="IPR014284">
    <property type="entry name" value="RNA_pol_sigma-70_dom"/>
</dbReference>